<keyword evidence="1" id="KW-1185">Reference proteome</keyword>
<protein>
    <submittedName>
        <fullName evidence="2">Uncharacterized protein LOC108565868 isoform X2</fullName>
    </submittedName>
</protein>
<reference evidence="2" key="1">
    <citation type="submission" date="2025-08" db="UniProtKB">
        <authorList>
            <consortium name="RefSeq"/>
        </authorList>
    </citation>
    <scope>IDENTIFICATION</scope>
    <source>
        <tissue evidence="2">Whole Larva</tissue>
    </source>
</reference>
<gene>
    <name evidence="2" type="primary">LOC108565868</name>
</gene>
<dbReference type="GeneID" id="108565868"/>
<evidence type="ECO:0000313" key="1">
    <source>
        <dbReference type="Proteomes" id="UP000695000"/>
    </source>
</evidence>
<accession>A0ABM1N2G9</accession>
<organism evidence="1 2">
    <name type="scientific">Nicrophorus vespilloides</name>
    <name type="common">Boreal carrion beetle</name>
    <dbReference type="NCBI Taxonomy" id="110193"/>
    <lineage>
        <taxon>Eukaryota</taxon>
        <taxon>Metazoa</taxon>
        <taxon>Ecdysozoa</taxon>
        <taxon>Arthropoda</taxon>
        <taxon>Hexapoda</taxon>
        <taxon>Insecta</taxon>
        <taxon>Pterygota</taxon>
        <taxon>Neoptera</taxon>
        <taxon>Endopterygota</taxon>
        <taxon>Coleoptera</taxon>
        <taxon>Polyphaga</taxon>
        <taxon>Staphyliniformia</taxon>
        <taxon>Silphidae</taxon>
        <taxon>Nicrophorinae</taxon>
        <taxon>Nicrophorus</taxon>
    </lineage>
</organism>
<proteinExistence type="predicted"/>
<dbReference type="Proteomes" id="UP000695000">
    <property type="component" value="Unplaced"/>
</dbReference>
<name>A0ABM1N2G9_NICVS</name>
<sequence length="80" mass="9154">MNYVEFELIYVILAGEEDLRRSRSGFPENDRLHGYQGVRERDVYDVCLVAVKSAYMYPDSRSEGVTVSSSSLEQSMIIIL</sequence>
<evidence type="ECO:0000313" key="2">
    <source>
        <dbReference type="RefSeq" id="XP_017781019.1"/>
    </source>
</evidence>
<dbReference type="RefSeq" id="XP_017781019.1">
    <property type="nucleotide sequence ID" value="XM_017925530.1"/>
</dbReference>